<dbReference type="STRING" id="1202724.AM493_09335"/>
<keyword evidence="1" id="KW-1133">Transmembrane helix</keyword>
<dbReference type="RefSeq" id="WP_054407707.1">
    <property type="nucleotide sequence ID" value="NZ_FOYA01000014.1"/>
</dbReference>
<proteinExistence type="predicted"/>
<dbReference type="EMBL" id="LIYD01000005">
    <property type="protein sequence ID" value="KOS06210.1"/>
    <property type="molecule type" value="Genomic_DNA"/>
</dbReference>
<evidence type="ECO:0000313" key="3">
    <source>
        <dbReference type="Proteomes" id="UP000037755"/>
    </source>
</evidence>
<protein>
    <submittedName>
        <fullName evidence="2">Uncharacterized protein</fullName>
    </submittedName>
</protein>
<gene>
    <name evidence="2" type="ORF">AM493_09335</name>
</gene>
<dbReference type="OrthoDB" id="675847at2"/>
<feature type="transmembrane region" description="Helical" evidence="1">
    <location>
        <begin position="63"/>
        <end position="80"/>
    </location>
</feature>
<keyword evidence="3" id="KW-1185">Reference proteome</keyword>
<keyword evidence="1" id="KW-0472">Membrane</keyword>
<accession>A0A0M9VI27</accession>
<dbReference type="AlphaFoldDB" id="A0A0M9VI27"/>
<dbReference type="Proteomes" id="UP000037755">
    <property type="component" value="Unassembled WGS sequence"/>
</dbReference>
<evidence type="ECO:0000256" key="1">
    <source>
        <dbReference type="SAM" id="Phobius"/>
    </source>
</evidence>
<evidence type="ECO:0000313" key="2">
    <source>
        <dbReference type="EMBL" id="KOS06210.1"/>
    </source>
</evidence>
<feature type="transmembrane region" description="Helical" evidence="1">
    <location>
        <begin position="156"/>
        <end position="177"/>
    </location>
</feature>
<dbReference type="PATRIC" id="fig|1202724.3.peg.1938"/>
<name>A0A0M9VI27_9FLAO</name>
<feature type="transmembrane region" description="Helical" evidence="1">
    <location>
        <begin position="31"/>
        <end position="51"/>
    </location>
</feature>
<sequence length="225" mass="25351">MPQLPLHIPILFISTVLLTLYFFYRAAWGNKFFLPIACMWLLLQAGLAYSGFYEAVTAIPPRFPLLIVPVLLGIIVLFSLKTGRRFIDGLSLTQLTLLHVVRIPVEIVLYLLFVHKAVPQIMTFEGLNFDVLSGITAPVVLYIYHKKIIGNQFLLVWNILCLLLLINIVAIAILSAPTPFQKFGFEQPNVSVTHFPYVWLPCCVVPLVLLSHLAAIRQLTKTHSS</sequence>
<reference evidence="2 3" key="1">
    <citation type="submission" date="2015-08" db="EMBL/GenBank/DDBJ databases">
        <title>Whole genome sequence of Flavobacterium akiainvivens IK-1T, from decaying Wikstroemia oahuensis, an endemic Hawaiian shrub.</title>
        <authorList>
            <person name="Wan X."/>
            <person name="Hou S."/>
            <person name="Saito J."/>
            <person name="Donachie S."/>
        </authorList>
    </citation>
    <scope>NUCLEOTIDE SEQUENCE [LARGE SCALE GENOMIC DNA]</scope>
    <source>
        <strain evidence="2 3">IK-1</strain>
    </source>
</reference>
<feature type="transmembrane region" description="Helical" evidence="1">
    <location>
        <begin position="6"/>
        <end position="24"/>
    </location>
</feature>
<comment type="caution">
    <text evidence="2">The sequence shown here is derived from an EMBL/GenBank/DDBJ whole genome shotgun (WGS) entry which is preliminary data.</text>
</comment>
<feature type="transmembrane region" description="Helical" evidence="1">
    <location>
        <begin position="197"/>
        <end position="216"/>
    </location>
</feature>
<organism evidence="2 3">
    <name type="scientific">Flavobacterium akiainvivens</name>
    <dbReference type="NCBI Taxonomy" id="1202724"/>
    <lineage>
        <taxon>Bacteria</taxon>
        <taxon>Pseudomonadati</taxon>
        <taxon>Bacteroidota</taxon>
        <taxon>Flavobacteriia</taxon>
        <taxon>Flavobacteriales</taxon>
        <taxon>Flavobacteriaceae</taxon>
        <taxon>Flavobacterium</taxon>
    </lineage>
</organism>
<keyword evidence="1" id="KW-0812">Transmembrane</keyword>